<keyword evidence="2" id="KW-0813">Transport</keyword>
<dbReference type="PANTHER" id="PTHR43553">
    <property type="entry name" value="HEAVY METAL TRANSPORTER"/>
    <property type="match status" value="1"/>
</dbReference>
<dbReference type="InterPro" id="IPR017871">
    <property type="entry name" value="ABC_transporter-like_CS"/>
</dbReference>
<keyword evidence="3" id="KW-0547">Nucleotide-binding</keyword>
<dbReference type="InterPro" id="IPR050095">
    <property type="entry name" value="ECF_ABC_transporter_ATP-bd"/>
</dbReference>
<dbReference type="PROSITE" id="PS50893">
    <property type="entry name" value="ABC_TRANSPORTER_2"/>
    <property type="match status" value="1"/>
</dbReference>
<evidence type="ECO:0000313" key="6">
    <source>
        <dbReference type="EMBL" id="GJQ10400.1"/>
    </source>
</evidence>
<dbReference type="SUPFAM" id="SSF52540">
    <property type="entry name" value="P-loop containing nucleoside triphosphate hydrolases"/>
    <property type="match status" value="1"/>
</dbReference>
<dbReference type="PANTHER" id="PTHR43553:SF1">
    <property type="entry name" value="ABC TRANSPORTER I FAMILY MEMBER 11, CHLOROPLASTIC"/>
    <property type="match status" value="1"/>
</dbReference>
<sequence length="299" mass="33774">MRYILTFGYTGLCKLNSKYYVAKVSFLSQQPKFTQVTVKRRCLIFASIFQSFFPVNDKSCSKFVQLEACNISHDVQQAVYVDNMAFRETKTLENVNLQIFEGEFLLVIGENGSGKTSLLNILAGLDVPDQGFLKWYNKKMKPSDMVSRIGIVFQFPEKAFIGDSVFEELTLGLDHVLPEDIEEVMEACNLNDISLTTSPFLLSGGQQKKLALACQLLRHPLILFLDEPLSGVDSLSRKCLITIFDKLKGKVTIVMVSHEPAELFLRADRVLQLFGGQLREVPESVVRKAMTLRNLRQNS</sequence>
<dbReference type="InterPro" id="IPR003593">
    <property type="entry name" value="AAA+_ATPase"/>
</dbReference>
<dbReference type="GO" id="GO:0016887">
    <property type="term" value="F:ATP hydrolysis activity"/>
    <property type="evidence" value="ECO:0007669"/>
    <property type="project" value="InterPro"/>
</dbReference>
<dbReference type="GO" id="GO:0016020">
    <property type="term" value="C:membrane"/>
    <property type="evidence" value="ECO:0007669"/>
    <property type="project" value="InterPro"/>
</dbReference>
<dbReference type="EMBL" id="BQMJ01000015">
    <property type="protein sequence ID" value="GJQ10400.1"/>
    <property type="molecule type" value="Genomic_DNA"/>
</dbReference>
<protein>
    <recommendedName>
        <fullName evidence="1">Probable ATP-dependent transporter ycf16</fullName>
    </recommendedName>
</protein>
<dbReference type="Pfam" id="PF00005">
    <property type="entry name" value="ABC_tran"/>
    <property type="match status" value="1"/>
</dbReference>
<accession>A0A9C7PTY2</accession>
<dbReference type="GO" id="GO:0005524">
    <property type="term" value="F:ATP binding"/>
    <property type="evidence" value="ECO:0007669"/>
    <property type="project" value="UniProtKB-KW"/>
</dbReference>
<evidence type="ECO:0000256" key="2">
    <source>
        <dbReference type="ARBA" id="ARBA00022448"/>
    </source>
</evidence>
<dbReference type="InterPro" id="IPR015856">
    <property type="entry name" value="ABC_transpr_CbiO/EcfA_su"/>
</dbReference>
<dbReference type="AlphaFoldDB" id="A0A9C7PTY2"/>
<dbReference type="GO" id="GO:0009941">
    <property type="term" value="C:chloroplast envelope"/>
    <property type="evidence" value="ECO:0007669"/>
    <property type="project" value="TreeGrafter"/>
</dbReference>
<reference evidence="6" key="1">
    <citation type="journal article" date="2022" name="Proc. Natl. Acad. Sci. U.S.A.">
        <title>Life cycle and functional genomics of the unicellular red alga Galdieria for elucidating algal and plant evolution and industrial use.</title>
        <authorList>
            <person name="Hirooka S."/>
            <person name="Itabashi T."/>
            <person name="Ichinose T.M."/>
            <person name="Onuma R."/>
            <person name="Fujiwara T."/>
            <person name="Yamashita S."/>
            <person name="Jong L.W."/>
            <person name="Tomita R."/>
            <person name="Iwane A.H."/>
            <person name="Miyagishima S.Y."/>
        </authorList>
    </citation>
    <scope>NUCLEOTIDE SEQUENCE</scope>
    <source>
        <strain evidence="6">NBRC 102759</strain>
    </source>
</reference>
<dbReference type="InterPro" id="IPR027417">
    <property type="entry name" value="P-loop_NTPase"/>
</dbReference>
<comment type="caution">
    <text evidence="6">The sequence shown here is derived from an EMBL/GenBank/DDBJ whole genome shotgun (WGS) entry which is preliminary data.</text>
</comment>
<evidence type="ECO:0000259" key="5">
    <source>
        <dbReference type="PROSITE" id="PS50893"/>
    </source>
</evidence>
<dbReference type="CDD" id="cd03225">
    <property type="entry name" value="ABC_cobalt_CbiO_domain1"/>
    <property type="match status" value="1"/>
</dbReference>
<evidence type="ECO:0000313" key="7">
    <source>
        <dbReference type="Proteomes" id="UP001061958"/>
    </source>
</evidence>
<dbReference type="InterPro" id="IPR003439">
    <property type="entry name" value="ABC_transporter-like_ATP-bd"/>
</dbReference>
<evidence type="ECO:0000256" key="3">
    <source>
        <dbReference type="ARBA" id="ARBA00022741"/>
    </source>
</evidence>
<keyword evidence="4" id="KW-0067">ATP-binding</keyword>
<dbReference type="PROSITE" id="PS00211">
    <property type="entry name" value="ABC_TRANSPORTER_1"/>
    <property type="match status" value="1"/>
</dbReference>
<evidence type="ECO:0000256" key="4">
    <source>
        <dbReference type="ARBA" id="ARBA00022840"/>
    </source>
</evidence>
<dbReference type="Gene3D" id="3.40.50.300">
    <property type="entry name" value="P-loop containing nucleotide triphosphate hydrolases"/>
    <property type="match status" value="1"/>
</dbReference>
<feature type="domain" description="ABC transporter" evidence="5">
    <location>
        <begin position="66"/>
        <end position="298"/>
    </location>
</feature>
<reference evidence="6" key="2">
    <citation type="submission" date="2022-01" db="EMBL/GenBank/DDBJ databases">
        <authorList>
            <person name="Hirooka S."/>
            <person name="Miyagishima S.Y."/>
        </authorList>
    </citation>
    <scope>NUCLEOTIDE SEQUENCE</scope>
    <source>
        <strain evidence="6">NBRC 102759</strain>
    </source>
</reference>
<evidence type="ECO:0000256" key="1">
    <source>
        <dbReference type="ARBA" id="ARBA00014334"/>
    </source>
</evidence>
<dbReference type="Proteomes" id="UP001061958">
    <property type="component" value="Unassembled WGS sequence"/>
</dbReference>
<dbReference type="SMART" id="SM00382">
    <property type="entry name" value="AAA"/>
    <property type="match status" value="1"/>
</dbReference>
<keyword evidence="7" id="KW-1185">Reference proteome</keyword>
<organism evidence="6 7">
    <name type="scientific">Galdieria partita</name>
    <dbReference type="NCBI Taxonomy" id="83374"/>
    <lineage>
        <taxon>Eukaryota</taxon>
        <taxon>Rhodophyta</taxon>
        <taxon>Bangiophyceae</taxon>
        <taxon>Galdieriales</taxon>
        <taxon>Galdieriaceae</taxon>
        <taxon>Galdieria</taxon>
    </lineage>
</organism>
<dbReference type="GO" id="GO:0042626">
    <property type="term" value="F:ATPase-coupled transmembrane transporter activity"/>
    <property type="evidence" value="ECO:0007669"/>
    <property type="project" value="TreeGrafter"/>
</dbReference>
<dbReference type="OrthoDB" id="10255969at2759"/>
<name>A0A9C7PTY2_9RHOD</name>
<proteinExistence type="predicted"/>
<gene>
    <name evidence="6" type="ORF">GpartN1_g2191.t1</name>
</gene>